<dbReference type="InterPro" id="IPR001173">
    <property type="entry name" value="Glyco_trans_2-like"/>
</dbReference>
<keyword evidence="3 5" id="KW-0808">Transferase</keyword>
<protein>
    <submittedName>
        <fullName evidence="5">Rhamnosyl transferase</fullName>
    </submittedName>
</protein>
<gene>
    <name evidence="5" type="primary">wcmY</name>
</gene>
<sequence>MVLKMEIAAIIVTYNPDIDVLSKLVSTLCKQVNRIIIVDNNSKNATDIIYSETKVTLIKKNINIGLAKAQNIGISQVINVCSHVLIFDQDSTIESDFVEKQLKCETELLEKNIKLSAVGPAFIDEDTKYEYPATVYKGPFIKHVDINDKPVKATFVIASGSLIRTSVLKDVGLMLDDFFIDFVDVEWCIRANSKGYSCFINPYVKMAHCIGERRIRFFGRMISMHSDFRKFYIYRNGIYMMRLSYVPLGYKLRVFVFNIIRSMLGIIISANKKQSIKATISGWCSGFSTFSRTWR</sequence>
<accession>A0A0P0YSU7</accession>
<feature type="domain" description="Glycosyltransferase 2-like" evidence="4">
    <location>
        <begin position="10"/>
        <end position="171"/>
    </location>
</feature>
<evidence type="ECO:0000313" key="5">
    <source>
        <dbReference type="EMBL" id="BAT24307.1"/>
    </source>
</evidence>
<proteinExistence type="inferred from homology"/>
<dbReference type="PANTHER" id="PTHR43179:SF12">
    <property type="entry name" value="GALACTOFURANOSYLTRANSFERASE GLFT2"/>
    <property type="match status" value="1"/>
</dbReference>
<comment type="similarity">
    <text evidence="1">Belongs to the glycosyltransferase 2 family.</text>
</comment>
<dbReference type="PANTHER" id="PTHR43179">
    <property type="entry name" value="RHAMNOSYLTRANSFERASE WBBL"/>
    <property type="match status" value="1"/>
</dbReference>
<name>A0A0P0YSU7_9ENTR</name>
<dbReference type="CDD" id="cd02526">
    <property type="entry name" value="GT2_RfbF_like"/>
    <property type="match status" value="1"/>
</dbReference>
<evidence type="ECO:0000259" key="4">
    <source>
        <dbReference type="Pfam" id="PF00535"/>
    </source>
</evidence>
<dbReference type="Gene3D" id="3.90.550.10">
    <property type="entry name" value="Spore Coat Polysaccharide Biosynthesis Protein SpsA, Chain A"/>
    <property type="match status" value="1"/>
</dbReference>
<dbReference type="NCBIfam" id="TIGR01556">
    <property type="entry name" value="rhamnosyltran"/>
    <property type="match status" value="1"/>
</dbReference>
<dbReference type="InterPro" id="IPR029044">
    <property type="entry name" value="Nucleotide-diphossugar_trans"/>
</dbReference>
<dbReference type="GO" id="GO:0016757">
    <property type="term" value="F:glycosyltransferase activity"/>
    <property type="evidence" value="ECO:0007669"/>
    <property type="project" value="UniProtKB-KW"/>
</dbReference>
<evidence type="ECO:0000256" key="2">
    <source>
        <dbReference type="ARBA" id="ARBA00022676"/>
    </source>
</evidence>
<dbReference type="AlphaFoldDB" id="A0A0P0YSU7"/>
<reference evidence="5" key="2">
    <citation type="journal article" date="2015" name="Sci. Rep.">
        <title>Genetic analysis of capsular polysaccharide synthesis gene clusters in 79 capsular types of Klebsiella spp.</title>
        <authorList>
            <person name="Pan Y.J."/>
            <person name="Lin T.L."/>
            <person name="Chen C.T."/>
            <person name="Chen Y.Y."/>
            <person name="Hsieh P.F."/>
            <person name="Hsu C.R."/>
            <person name="Wu M.C."/>
            <person name="Wang J.T."/>
        </authorList>
    </citation>
    <scope>NUCLEOTIDE SEQUENCE</scope>
    <source>
        <strain evidence="5">167</strain>
    </source>
</reference>
<evidence type="ECO:0000256" key="3">
    <source>
        <dbReference type="ARBA" id="ARBA00022679"/>
    </source>
</evidence>
<dbReference type="SUPFAM" id="SSF53448">
    <property type="entry name" value="Nucleotide-diphospho-sugar transferases"/>
    <property type="match status" value="1"/>
</dbReference>
<reference evidence="5" key="1">
    <citation type="submission" date="2014-04" db="EMBL/GenBank/DDBJ databases">
        <authorList>
            <person name="Harrison E."/>
        </authorList>
    </citation>
    <scope>NUCLEOTIDE SEQUENCE</scope>
    <source>
        <strain evidence="5">167</strain>
    </source>
</reference>
<dbReference type="Pfam" id="PF00535">
    <property type="entry name" value="Glycos_transf_2"/>
    <property type="match status" value="1"/>
</dbReference>
<keyword evidence="2" id="KW-0328">Glycosyltransferase</keyword>
<dbReference type="InterPro" id="IPR006446">
    <property type="entry name" value="RhaTrfase"/>
</dbReference>
<organism evidence="5">
    <name type="scientific">Klebsiella sp. 167</name>
    <dbReference type="NCBI Taxonomy" id="1497838"/>
    <lineage>
        <taxon>Bacteria</taxon>
        <taxon>Pseudomonadati</taxon>
        <taxon>Pseudomonadota</taxon>
        <taxon>Gammaproteobacteria</taxon>
        <taxon>Enterobacterales</taxon>
        <taxon>Enterobacteriaceae</taxon>
        <taxon>Klebsiella/Raoultella group</taxon>
        <taxon>Klebsiella</taxon>
    </lineage>
</organism>
<dbReference type="EMBL" id="AB924606">
    <property type="protein sequence ID" value="BAT24307.1"/>
    <property type="molecule type" value="Genomic_DNA"/>
</dbReference>
<evidence type="ECO:0000256" key="1">
    <source>
        <dbReference type="ARBA" id="ARBA00006739"/>
    </source>
</evidence>